<evidence type="ECO:0000313" key="4">
    <source>
        <dbReference type="Proteomes" id="UP000236173"/>
    </source>
</evidence>
<dbReference type="CDD" id="cd03801">
    <property type="entry name" value="GT4_PimA-like"/>
    <property type="match status" value="1"/>
</dbReference>
<dbReference type="PANTHER" id="PTHR45947:SF3">
    <property type="entry name" value="SULFOQUINOVOSYL TRANSFERASE SQD2"/>
    <property type="match status" value="1"/>
</dbReference>
<feature type="domain" description="Glycosyl transferase family 1" evidence="1">
    <location>
        <begin position="207"/>
        <end position="358"/>
    </location>
</feature>
<gene>
    <name evidence="3" type="primary">kanE_4</name>
    <name evidence="3" type="ORF">HRbin17_02583</name>
</gene>
<protein>
    <submittedName>
        <fullName evidence="3">Alpha-D-kanosaminyltransferase</fullName>
        <ecNumber evidence="3">2.4.1.301</ecNumber>
    </submittedName>
</protein>
<dbReference type="Pfam" id="PF00534">
    <property type="entry name" value="Glycos_transf_1"/>
    <property type="match status" value="1"/>
</dbReference>
<dbReference type="InterPro" id="IPR028098">
    <property type="entry name" value="Glyco_trans_4-like_N"/>
</dbReference>
<feature type="domain" description="Glycosyltransferase subfamily 4-like N-terminal" evidence="2">
    <location>
        <begin position="80"/>
        <end position="190"/>
    </location>
</feature>
<reference evidence="4" key="1">
    <citation type="submission" date="2017-09" db="EMBL/GenBank/DDBJ databases">
        <title>Metaegenomics of thermophilic ammonia-oxidizing enrichment culture.</title>
        <authorList>
            <person name="Kato S."/>
            <person name="Suzuki K."/>
        </authorList>
    </citation>
    <scope>NUCLEOTIDE SEQUENCE [LARGE SCALE GENOMIC DNA]</scope>
</reference>
<evidence type="ECO:0000313" key="3">
    <source>
        <dbReference type="EMBL" id="GBD00049.1"/>
    </source>
</evidence>
<accession>A0A2H5XFU0</accession>
<evidence type="ECO:0000259" key="2">
    <source>
        <dbReference type="Pfam" id="PF13579"/>
    </source>
</evidence>
<dbReference type="Gene3D" id="3.40.50.2000">
    <property type="entry name" value="Glycogen Phosphorylase B"/>
    <property type="match status" value="2"/>
</dbReference>
<dbReference type="GO" id="GO:0016757">
    <property type="term" value="F:glycosyltransferase activity"/>
    <property type="evidence" value="ECO:0007669"/>
    <property type="project" value="UniProtKB-KW"/>
</dbReference>
<keyword evidence="3" id="KW-0328">Glycosyltransferase</keyword>
<dbReference type="EMBL" id="BEHT01000049">
    <property type="protein sequence ID" value="GBD00049.1"/>
    <property type="molecule type" value="Genomic_DNA"/>
</dbReference>
<sequence>MQGKKCLFLVANFPHTADISQPEVLDFVRRKFERDFPWLLVDDYKVVLSGLGKRWHGIRAQHNIISHAGWRASGWIPLDAVLAWLTHFLDAFKASRRALVISIASTPEAGLGIAIARLLYKGRVRLVVRVIGHTASKALYVHGLRWRFRILERIEAFVLRQADLVVPMGQFTTELALNKGADPAKIVVLPFPVRWADSARVEPLALEPYVLFVGRLEKEKGVHILLEAMKTVLQRVPSARLLIAGDGSYRRELEAQVECLGLTESALFFGWLGPEELQQLYRKARVLVLPSILEEGLGMVLVEAGLMGRPVIGSDLGGIRDIIQHGYNGFLVPPGDAKALAETILEILQDAELACRMGLANMEVARAYLRARDKALEQVRLAIMKWLESR</sequence>
<dbReference type="AlphaFoldDB" id="A0A2H5XFU0"/>
<dbReference type="EC" id="2.4.1.301" evidence="3"/>
<dbReference type="PANTHER" id="PTHR45947">
    <property type="entry name" value="SULFOQUINOVOSYL TRANSFERASE SQD2"/>
    <property type="match status" value="1"/>
</dbReference>
<dbReference type="InterPro" id="IPR050194">
    <property type="entry name" value="Glycosyltransferase_grp1"/>
</dbReference>
<keyword evidence="3" id="KW-0808">Transferase</keyword>
<proteinExistence type="predicted"/>
<organism evidence="3 4">
    <name type="scientific">Candidatus Fervidibacter japonicus</name>
    <dbReference type="NCBI Taxonomy" id="2035412"/>
    <lineage>
        <taxon>Bacteria</taxon>
        <taxon>Candidatus Fervidibacterota</taxon>
        <taxon>Candidatus Fervidibacter</taxon>
    </lineage>
</organism>
<dbReference type="Pfam" id="PF13579">
    <property type="entry name" value="Glyco_trans_4_4"/>
    <property type="match status" value="1"/>
</dbReference>
<dbReference type="InterPro" id="IPR001296">
    <property type="entry name" value="Glyco_trans_1"/>
</dbReference>
<dbReference type="Proteomes" id="UP000236173">
    <property type="component" value="Unassembled WGS sequence"/>
</dbReference>
<evidence type="ECO:0000259" key="1">
    <source>
        <dbReference type="Pfam" id="PF00534"/>
    </source>
</evidence>
<comment type="caution">
    <text evidence="3">The sequence shown here is derived from an EMBL/GenBank/DDBJ whole genome shotgun (WGS) entry which is preliminary data.</text>
</comment>
<name>A0A2H5XFU0_9BACT</name>
<dbReference type="SUPFAM" id="SSF53756">
    <property type="entry name" value="UDP-Glycosyltransferase/glycogen phosphorylase"/>
    <property type="match status" value="1"/>
</dbReference>